<feature type="transmembrane region" description="Helical" evidence="9">
    <location>
        <begin position="27"/>
        <end position="47"/>
    </location>
</feature>
<keyword evidence="12" id="KW-1185">Reference proteome</keyword>
<comment type="function">
    <text evidence="9">Part of the tripartite ATP-independent periplasmic (TRAP) transport system.</text>
</comment>
<keyword evidence="2 9" id="KW-0813">Transport</keyword>
<evidence type="ECO:0000259" key="10">
    <source>
        <dbReference type="Pfam" id="PF04290"/>
    </source>
</evidence>
<name>A0A3N1ME03_9PROT</name>
<evidence type="ECO:0000256" key="2">
    <source>
        <dbReference type="ARBA" id="ARBA00022448"/>
    </source>
</evidence>
<feature type="transmembrane region" description="Helical" evidence="9">
    <location>
        <begin position="141"/>
        <end position="162"/>
    </location>
</feature>
<evidence type="ECO:0000256" key="1">
    <source>
        <dbReference type="ARBA" id="ARBA00004429"/>
    </source>
</evidence>
<dbReference type="OrthoDB" id="4250245at2"/>
<keyword evidence="5 9" id="KW-0812">Transmembrane</keyword>
<dbReference type="EMBL" id="RJKX01000011">
    <property type="protein sequence ID" value="ROQ01971.1"/>
    <property type="molecule type" value="Genomic_DNA"/>
</dbReference>
<accession>A0A3N1ME03</accession>
<dbReference type="Proteomes" id="UP000278222">
    <property type="component" value="Unassembled WGS sequence"/>
</dbReference>
<evidence type="ECO:0000256" key="9">
    <source>
        <dbReference type="RuleBase" id="RU369079"/>
    </source>
</evidence>
<keyword evidence="7 9" id="KW-0472">Membrane</keyword>
<dbReference type="GO" id="GO:0022857">
    <property type="term" value="F:transmembrane transporter activity"/>
    <property type="evidence" value="ECO:0007669"/>
    <property type="project" value="UniProtKB-UniRule"/>
</dbReference>
<dbReference type="AlphaFoldDB" id="A0A3N1ME03"/>
<evidence type="ECO:0000313" key="12">
    <source>
        <dbReference type="Proteomes" id="UP000278222"/>
    </source>
</evidence>
<dbReference type="PANTHER" id="PTHR35011:SF4">
    <property type="entry name" value="SLL1102 PROTEIN"/>
    <property type="match status" value="1"/>
</dbReference>
<protein>
    <recommendedName>
        <fullName evidence="9">TRAP transporter small permease protein</fullName>
    </recommendedName>
</protein>
<evidence type="ECO:0000256" key="8">
    <source>
        <dbReference type="ARBA" id="ARBA00038436"/>
    </source>
</evidence>
<evidence type="ECO:0000256" key="4">
    <source>
        <dbReference type="ARBA" id="ARBA00022519"/>
    </source>
</evidence>
<comment type="subunit">
    <text evidence="9">The complex comprises the extracytoplasmic solute receptor protein and the two transmembrane proteins.</text>
</comment>
<dbReference type="Pfam" id="PF04290">
    <property type="entry name" value="DctQ"/>
    <property type="match status" value="1"/>
</dbReference>
<evidence type="ECO:0000256" key="3">
    <source>
        <dbReference type="ARBA" id="ARBA00022475"/>
    </source>
</evidence>
<evidence type="ECO:0000256" key="5">
    <source>
        <dbReference type="ARBA" id="ARBA00022692"/>
    </source>
</evidence>
<comment type="subcellular location">
    <subcellularLocation>
        <location evidence="1 9">Cell inner membrane</location>
        <topology evidence="1 9">Multi-pass membrane protein</topology>
    </subcellularLocation>
</comment>
<feature type="domain" description="Tripartite ATP-independent periplasmic transporters DctQ component" evidence="10">
    <location>
        <begin position="34"/>
        <end position="167"/>
    </location>
</feature>
<comment type="similarity">
    <text evidence="8 9">Belongs to the TRAP transporter small permease family.</text>
</comment>
<proteinExistence type="inferred from homology"/>
<organism evidence="11 12">
    <name type="scientific">Stella humosa</name>
    <dbReference type="NCBI Taxonomy" id="94"/>
    <lineage>
        <taxon>Bacteria</taxon>
        <taxon>Pseudomonadati</taxon>
        <taxon>Pseudomonadota</taxon>
        <taxon>Alphaproteobacteria</taxon>
        <taxon>Rhodospirillales</taxon>
        <taxon>Stellaceae</taxon>
        <taxon>Stella</taxon>
    </lineage>
</organism>
<dbReference type="PANTHER" id="PTHR35011">
    <property type="entry name" value="2,3-DIKETO-L-GULONATE TRAP TRANSPORTER SMALL PERMEASE PROTEIN YIAM"/>
    <property type="match status" value="1"/>
</dbReference>
<dbReference type="GO" id="GO:0005886">
    <property type="term" value="C:plasma membrane"/>
    <property type="evidence" value="ECO:0007669"/>
    <property type="project" value="UniProtKB-SubCell"/>
</dbReference>
<reference evidence="11 12" key="1">
    <citation type="submission" date="2018-11" db="EMBL/GenBank/DDBJ databases">
        <title>Genomic Encyclopedia of Type Strains, Phase IV (KMG-IV): sequencing the most valuable type-strain genomes for metagenomic binning, comparative biology and taxonomic classification.</title>
        <authorList>
            <person name="Goeker M."/>
        </authorList>
    </citation>
    <scope>NUCLEOTIDE SEQUENCE [LARGE SCALE GENOMIC DNA]</scope>
    <source>
        <strain evidence="11 12">DSM 5900</strain>
    </source>
</reference>
<evidence type="ECO:0000256" key="6">
    <source>
        <dbReference type="ARBA" id="ARBA00022989"/>
    </source>
</evidence>
<dbReference type="InterPro" id="IPR007387">
    <property type="entry name" value="TRAP_DctQ"/>
</dbReference>
<gene>
    <name evidence="11" type="ORF">EDC65_1158</name>
</gene>
<sequence>MSESNPAIGVERDPIGRFTTALNLKLSWFYGFAVLVTAYEVIMRYGLNQPTIWVHDMAIALCATAFIFAGGYAMVNDQHIRITSIYDNFSPRTRVMMDVLHAVLTLGFVVALSYAAAIQAWRSVMLMETSGRAWDVPIPAILKSMLLLGSLLMVVLSIDRLVRSIRRLARG</sequence>
<keyword evidence="6 9" id="KW-1133">Transmembrane helix</keyword>
<dbReference type="InterPro" id="IPR055348">
    <property type="entry name" value="DctQ"/>
</dbReference>
<feature type="transmembrane region" description="Helical" evidence="9">
    <location>
        <begin position="53"/>
        <end position="75"/>
    </location>
</feature>
<dbReference type="RefSeq" id="WP_123688677.1">
    <property type="nucleotide sequence ID" value="NZ_AP019700.1"/>
</dbReference>
<keyword evidence="3" id="KW-1003">Cell membrane</keyword>
<evidence type="ECO:0000313" key="11">
    <source>
        <dbReference type="EMBL" id="ROQ01971.1"/>
    </source>
</evidence>
<evidence type="ECO:0000256" key="7">
    <source>
        <dbReference type="ARBA" id="ARBA00023136"/>
    </source>
</evidence>
<keyword evidence="4 9" id="KW-0997">Cell inner membrane</keyword>
<feature type="transmembrane region" description="Helical" evidence="9">
    <location>
        <begin position="95"/>
        <end position="121"/>
    </location>
</feature>
<comment type="caution">
    <text evidence="11">The sequence shown here is derived from an EMBL/GenBank/DDBJ whole genome shotgun (WGS) entry which is preliminary data.</text>
</comment>